<keyword evidence="3" id="KW-0732">Signal</keyword>
<dbReference type="InterPro" id="IPR016035">
    <property type="entry name" value="Acyl_Trfase/lysoPLipase"/>
</dbReference>
<feature type="short sequence motif" description="DGA/G" evidence="2">
    <location>
        <begin position="288"/>
        <end position="290"/>
    </location>
</feature>
<feature type="active site" description="Proton acceptor" evidence="2">
    <location>
        <position position="288"/>
    </location>
</feature>
<dbReference type="Proteomes" id="UP000053096">
    <property type="component" value="Unassembled WGS sequence"/>
</dbReference>
<evidence type="ECO:0000256" key="2">
    <source>
        <dbReference type="PROSITE-ProRule" id="PRU01161"/>
    </source>
</evidence>
<comment type="caution">
    <text evidence="2">Lacks conserved residue(s) required for the propagation of feature annotation.</text>
</comment>
<evidence type="ECO:0000313" key="6">
    <source>
        <dbReference type="Proteomes" id="UP000053096"/>
    </source>
</evidence>
<dbReference type="SUPFAM" id="SSF52151">
    <property type="entry name" value="FabD/lysophospholipase-like"/>
    <property type="match status" value="1"/>
</dbReference>
<feature type="signal peptide" evidence="3">
    <location>
        <begin position="1"/>
        <end position="19"/>
    </location>
</feature>
<reference evidence="5 6" key="1">
    <citation type="submission" date="2015-09" db="EMBL/GenBank/DDBJ databases">
        <authorList>
            <person name="Jackson K.R."/>
            <person name="Lunt B.L."/>
            <person name="Fisher J.N.B."/>
            <person name="Gardner A.V."/>
            <person name="Bailey M.E."/>
            <person name="Deus L.M."/>
            <person name="Earl A.S."/>
            <person name="Gibby P.D."/>
            <person name="Hartmann K.A."/>
            <person name="Liu J.E."/>
            <person name="Manci A.M."/>
            <person name="Nielsen D.A."/>
            <person name="Solomon M.B."/>
            <person name="Breakwell D.P."/>
            <person name="Burnett S.H."/>
            <person name="Grose J.H."/>
        </authorList>
    </citation>
    <scope>NUCLEOTIDE SEQUENCE [LARGE SCALE GENOMIC DNA]</scope>
    <source>
        <strain evidence="5 6">2789STDY5608636</strain>
    </source>
</reference>
<accession>A0A0M9I0G6</accession>
<evidence type="ECO:0000256" key="1">
    <source>
        <dbReference type="ARBA" id="ARBA00023098"/>
    </source>
</evidence>
<evidence type="ECO:0000259" key="4">
    <source>
        <dbReference type="PROSITE" id="PS51635"/>
    </source>
</evidence>
<dbReference type="Pfam" id="PF01734">
    <property type="entry name" value="Patatin"/>
    <property type="match status" value="1"/>
</dbReference>
<feature type="chain" id="PRO_5005837764" evidence="3">
    <location>
        <begin position="20"/>
        <end position="495"/>
    </location>
</feature>
<feature type="short sequence motif" description="GXSXG" evidence="2">
    <location>
        <begin position="103"/>
        <end position="107"/>
    </location>
</feature>
<evidence type="ECO:0000256" key="3">
    <source>
        <dbReference type="SAM" id="SignalP"/>
    </source>
</evidence>
<dbReference type="GO" id="GO:0016042">
    <property type="term" value="P:lipid catabolic process"/>
    <property type="evidence" value="ECO:0007669"/>
    <property type="project" value="UniProtKB-UniRule"/>
</dbReference>
<sequence length="495" mass="53414">MNTKWSLSLAFVFSICLGAAVSGCSSVDTAPINTVSEHPRPASPRYIPDAGDDGTTVVALAFSGGGMRAAAWAYGALLGLDSMVVDNIPYRRTLLDNVRSVAGTSGGAVMAAYLGWKGKDEFEDFRERFLYQDAESHMATKFHIGTIITAALSGGANDRQTFARWLDEQVFDHATFASLHKPENPVVWLTASDIYNNTPFLFTPDVFAALCSDLDNLKIADAVAASAAFPGAFAPVNIETPKKDCQYVAPAWLHHALNSASASVRLRAYARALESYHSSDLPYVRLLDGGLTDNLGITGLTLDRAAAQDPYGPLSPRQAVRLRRFLFIVTDAGVQPGYSWGGQETSVRLDQLLVAAFDTAMASTTRMGLDAVTLALQHWQTALITYRCGLSSKEVLELRGTLKDWDCADVSVTAHHISFRDADAALFDRLNTIPTRLTLPRQDIDLLIDAARQAVVHNRAIASVVTDAKKEAPVFDGLPGVATDFKPPKPAAPKP</sequence>
<gene>
    <name evidence="5" type="ORF">ERS370011_00660</name>
</gene>
<dbReference type="InterPro" id="IPR002641">
    <property type="entry name" value="PNPLA_dom"/>
</dbReference>
<feature type="domain" description="PNPLA" evidence="4">
    <location>
        <begin position="60"/>
        <end position="301"/>
    </location>
</feature>
<keyword evidence="2" id="KW-0442">Lipid degradation</keyword>
<protein>
    <submittedName>
        <fullName evidence="5">Patatin-like phospholipase</fullName>
    </submittedName>
</protein>
<dbReference type="Gene3D" id="3.40.1090.10">
    <property type="entry name" value="Cytosolic phospholipase A2 catalytic domain"/>
    <property type="match status" value="2"/>
</dbReference>
<organism evidence="5 6">
    <name type="scientific">Bordetella pseudohinzii</name>
    <dbReference type="NCBI Taxonomy" id="1331258"/>
    <lineage>
        <taxon>Bacteria</taxon>
        <taxon>Pseudomonadati</taxon>
        <taxon>Pseudomonadota</taxon>
        <taxon>Betaproteobacteria</taxon>
        <taxon>Burkholderiales</taxon>
        <taxon>Alcaligenaceae</taxon>
        <taxon>Bordetella</taxon>
    </lineage>
</organism>
<dbReference type="EMBL" id="CYTV01000001">
    <property type="protein sequence ID" value="CUI44937.1"/>
    <property type="molecule type" value="Genomic_DNA"/>
</dbReference>
<dbReference type="AlphaFoldDB" id="A0A0M9I0G6"/>
<dbReference type="PROSITE" id="PS51635">
    <property type="entry name" value="PNPLA"/>
    <property type="match status" value="1"/>
</dbReference>
<evidence type="ECO:0000313" key="5">
    <source>
        <dbReference type="EMBL" id="CUI44937.1"/>
    </source>
</evidence>
<proteinExistence type="predicted"/>
<name>A0A0M9I0G6_9BORD</name>
<keyword evidence="1 2" id="KW-0443">Lipid metabolism</keyword>
<feature type="active site" description="Nucleophile" evidence="2">
    <location>
        <position position="105"/>
    </location>
</feature>
<keyword evidence="2" id="KW-0378">Hydrolase</keyword>
<dbReference type="RefSeq" id="WP_197085657.1">
    <property type="nucleotide sequence ID" value="NZ_CAJGUP010000096.1"/>
</dbReference>
<dbReference type="PROSITE" id="PS51257">
    <property type="entry name" value="PROKAR_LIPOPROTEIN"/>
    <property type="match status" value="1"/>
</dbReference>
<dbReference type="GO" id="GO:0016787">
    <property type="term" value="F:hydrolase activity"/>
    <property type="evidence" value="ECO:0007669"/>
    <property type="project" value="UniProtKB-UniRule"/>
</dbReference>